<dbReference type="PANTHER" id="PTHR31340">
    <property type="entry name" value="MITOCHONDRIAL GENOME MAINTENANCE EXONUCLEASE 1"/>
    <property type="match status" value="1"/>
</dbReference>
<organism evidence="3">
    <name type="scientific">uncultured Caudovirales phage</name>
    <dbReference type="NCBI Taxonomy" id="2100421"/>
    <lineage>
        <taxon>Viruses</taxon>
        <taxon>Duplodnaviria</taxon>
        <taxon>Heunggongvirae</taxon>
        <taxon>Uroviricota</taxon>
        <taxon>Caudoviricetes</taxon>
        <taxon>Peduoviridae</taxon>
        <taxon>Maltschvirus</taxon>
        <taxon>Maltschvirus maltsch</taxon>
    </lineage>
</organism>
<name>A0A6J5QZG3_9CAUD</name>
<evidence type="ECO:0000313" key="2">
    <source>
        <dbReference type="EMBL" id="CAB4165598.1"/>
    </source>
</evidence>
<evidence type="ECO:0000313" key="4">
    <source>
        <dbReference type="EMBL" id="CAB4220718.1"/>
    </source>
</evidence>
<dbReference type="PANTHER" id="PTHR31340:SF3">
    <property type="entry name" value="MITOCHONDRIAL GENOME MAINTENANCE EXONUCLEASE 1"/>
    <property type="match status" value="1"/>
</dbReference>
<dbReference type="EMBL" id="LR797099">
    <property type="protein sequence ID" value="CAB4186751.1"/>
    <property type="molecule type" value="Genomic_DNA"/>
</dbReference>
<dbReference type="Gene3D" id="3.90.320.10">
    <property type="match status" value="1"/>
</dbReference>
<proteinExistence type="predicted"/>
<evidence type="ECO:0000313" key="3">
    <source>
        <dbReference type="EMBL" id="CAB4186751.1"/>
    </source>
</evidence>
<gene>
    <name evidence="3" type="ORF">UFOVP1146_97</name>
    <name evidence="4" type="ORF">UFOVP1638_47</name>
    <name evidence="1" type="ORF">UFOVP812_10</name>
    <name evidence="2" type="ORF">UFOVP818_134</name>
</gene>
<reference evidence="3" key="1">
    <citation type="submission" date="2020-05" db="EMBL/GenBank/DDBJ databases">
        <authorList>
            <person name="Chiriac C."/>
            <person name="Salcher M."/>
            <person name="Ghai R."/>
            <person name="Kavagutti S V."/>
        </authorList>
    </citation>
    <scope>NUCLEOTIDE SEQUENCE</scope>
</reference>
<sequence length="237" mass="27064">MFNERFNYQALPRQTVNGSRMYATPSGNLPSVTTILSQTESEEKRQGLAKWRAAVGVKKAQEITTEAANRGTRMHSYLEDYIKTGELKQRGSNPFSWPSHAMAQLVIEQGLSNVNEFWGVEVPLYYPEVYAGTTDGAGLHLNSESILDYKQTNRPKKREWIDDYFIQLAAYAEAHNALHGTKISKGVILMCVKPTVDAAGNFTTQPIYQEFIVEGAEFEKYRVKWWEKVEQYYMLNT</sequence>
<protein>
    <submittedName>
        <fullName evidence="3">Uncharacterized protein</fullName>
    </submittedName>
</protein>
<dbReference type="InterPro" id="IPR011604">
    <property type="entry name" value="PDDEXK-like_dom_sf"/>
</dbReference>
<accession>A0A6J5QZG3</accession>
<dbReference type="EMBL" id="LR796758">
    <property type="protein sequence ID" value="CAB4163309.1"/>
    <property type="molecule type" value="Genomic_DNA"/>
</dbReference>
<dbReference type="EMBL" id="LR796776">
    <property type="protein sequence ID" value="CAB4165598.1"/>
    <property type="molecule type" value="Genomic_DNA"/>
</dbReference>
<dbReference type="EMBL" id="LR797502">
    <property type="protein sequence ID" value="CAB4220718.1"/>
    <property type="molecule type" value="Genomic_DNA"/>
</dbReference>
<evidence type="ECO:0000313" key="1">
    <source>
        <dbReference type="EMBL" id="CAB4163309.1"/>
    </source>
</evidence>